<name>A0A814K5W1_9BILA</name>
<protein>
    <recommendedName>
        <fullName evidence="3">SWIM-type domain-containing protein</fullName>
    </recommendedName>
</protein>
<gene>
    <name evidence="1" type="ORF">OXX778_LOCUS18617</name>
</gene>
<evidence type="ECO:0000313" key="1">
    <source>
        <dbReference type="EMBL" id="CAF1046632.1"/>
    </source>
</evidence>
<accession>A0A814K5W1</accession>
<evidence type="ECO:0000313" key="2">
    <source>
        <dbReference type="Proteomes" id="UP000663879"/>
    </source>
</evidence>
<proteinExistence type="predicted"/>
<dbReference type="AlphaFoldDB" id="A0A814K5W1"/>
<evidence type="ECO:0008006" key="3">
    <source>
        <dbReference type="Google" id="ProtNLM"/>
    </source>
</evidence>
<sequence>MIKILEFIASRDDSIFSRFQDFDQITDSFCFKITGWSKNDFIKFSEFIKSIKNSKKRSKFQLIALYRYWLRKGSDQSTSAHLFSKTTTQRQISRYLEQIRILVNLKGYICSCKSGKRLVGCCTHVANKAKEIWINQIMVLAHKVTNGVLSIFGSEYSRFVKHLAEFQKHDLLQICNENCIYNMNLIIRENSENIFFKKIGNTVNLHSCYVSKCSACKSEVSVFIRLKSPTNFLLIQSADAYIFVVELPKTISIQNKLFNFICTTFYVGRHFIGVFDIDNKLYEVDDLDQSVRLFDSRFDNYPTTVSLFYEKEKKIIF</sequence>
<dbReference type="Proteomes" id="UP000663879">
    <property type="component" value="Unassembled WGS sequence"/>
</dbReference>
<organism evidence="1 2">
    <name type="scientific">Brachionus calyciflorus</name>
    <dbReference type="NCBI Taxonomy" id="104777"/>
    <lineage>
        <taxon>Eukaryota</taxon>
        <taxon>Metazoa</taxon>
        <taxon>Spiralia</taxon>
        <taxon>Gnathifera</taxon>
        <taxon>Rotifera</taxon>
        <taxon>Eurotatoria</taxon>
        <taxon>Monogononta</taxon>
        <taxon>Pseudotrocha</taxon>
        <taxon>Ploima</taxon>
        <taxon>Brachionidae</taxon>
        <taxon>Brachionus</taxon>
    </lineage>
</organism>
<reference evidence="1" key="1">
    <citation type="submission" date="2021-02" db="EMBL/GenBank/DDBJ databases">
        <authorList>
            <person name="Nowell W R."/>
        </authorList>
    </citation>
    <scope>NUCLEOTIDE SEQUENCE</scope>
    <source>
        <strain evidence="1">Ploen Becks lab</strain>
    </source>
</reference>
<dbReference type="EMBL" id="CAJNOC010005241">
    <property type="protein sequence ID" value="CAF1046632.1"/>
    <property type="molecule type" value="Genomic_DNA"/>
</dbReference>
<keyword evidence="2" id="KW-1185">Reference proteome</keyword>
<comment type="caution">
    <text evidence="1">The sequence shown here is derived from an EMBL/GenBank/DDBJ whole genome shotgun (WGS) entry which is preliminary data.</text>
</comment>